<sequence>MLLFVIITLTDVAVWSQNNKIRDLSSNEFIPEGWVKEFLNRQVEGLGSHPEESGFPFNTGMWTENMKYTDREFEGGSDWWPYEQTGYYLDGILRCGQMTGSETLKNKVEQNLNSILKGVDNEGILHAGDIGLSREGWPMVVIIRMLIEKYEISGNTKLLSAIDKHYKAIFSRPEIFDSVNKGGFEIRPVLNIELLGHMYGITRDDWYVETAEKLYDAFQKKANQKGNKNYMISVKGMNEGVVPSGHAVTYHEFLKLPAILYKITGKEKYKTALYKAYKLLEETHELADGGTANHEGLAGKGSNESVEACSLIDSNWTTGWALLATEDPYFADKMEKVLYNASFSLITKDFKAYQYYQMPNLLISTNSSSFYNDHQGWGAQAKGRLCYRPGHDTECCAGNIHRMLPTFINRSCIVGENKVKVALYLPGTISTKLKKGAFSFSQETNYPFNHYIKITINEAPSSKVELGLRIPKWSDAYTIKLNGKSYVSGKDNTIFKSISRTFKKGDVLEIRFKTEPKIDDRNQGVAINYGPLVFSYPIESRVRKSTFDSGSKSSLEFPAYEHFPKDIKDSGWAIALSKDILANNIEVIQTNASGYPWEYNNVPIKLKVKAKHVTNWTLNNWTESAPYPENIITGKDLTIELYPEASTILRITEFPKGNF</sequence>
<dbReference type="Pfam" id="PF07944">
    <property type="entry name" value="Beta-AFase-like_GH127_cat"/>
    <property type="match status" value="1"/>
</dbReference>
<dbReference type="Pfam" id="PF20736">
    <property type="entry name" value="Glyco_hydro127M"/>
    <property type="match status" value="1"/>
</dbReference>
<dbReference type="SUPFAM" id="SSF48208">
    <property type="entry name" value="Six-hairpin glycosidases"/>
    <property type="match status" value="1"/>
</dbReference>
<dbReference type="InterPro" id="IPR012878">
    <property type="entry name" value="Beta-AFase-like_GH127_cat"/>
</dbReference>
<dbReference type="InterPro" id="IPR049174">
    <property type="entry name" value="Beta-AFase-like"/>
</dbReference>
<keyword evidence="3" id="KW-0378">Hydrolase</keyword>
<evidence type="ECO:0000313" key="3">
    <source>
        <dbReference type="EMBL" id="GAA4237301.1"/>
    </source>
</evidence>
<accession>A0ABP8CBV9</accession>
<dbReference type="EMBL" id="BAABCA010000005">
    <property type="protein sequence ID" value="GAA4237301.1"/>
    <property type="molecule type" value="Genomic_DNA"/>
</dbReference>
<dbReference type="Gene3D" id="1.50.10.20">
    <property type="match status" value="1"/>
</dbReference>
<dbReference type="InterPro" id="IPR049046">
    <property type="entry name" value="Beta-AFase-like_GH127_middle"/>
</dbReference>
<feature type="domain" description="Non-reducing end beta-L-arabinofuranosidase-like GH127 middle" evidence="2">
    <location>
        <begin position="419"/>
        <end position="512"/>
    </location>
</feature>
<reference evidence="4" key="1">
    <citation type="journal article" date="2019" name="Int. J. Syst. Evol. Microbiol.">
        <title>The Global Catalogue of Microorganisms (GCM) 10K type strain sequencing project: providing services to taxonomists for standard genome sequencing and annotation.</title>
        <authorList>
            <consortium name="The Broad Institute Genomics Platform"/>
            <consortium name="The Broad Institute Genome Sequencing Center for Infectious Disease"/>
            <person name="Wu L."/>
            <person name="Ma J."/>
        </authorList>
    </citation>
    <scope>NUCLEOTIDE SEQUENCE [LARGE SCALE GENOMIC DNA]</scope>
    <source>
        <strain evidence="4">JCM 17630</strain>
    </source>
</reference>
<feature type="domain" description="Non-reducing end beta-L-arabinofuranosidase-like GH127 catalytic" evidence="1">
    <location>
        <begin position="85"/>
        <end position="407"/>
    </location>
</feature>
<gene>
    <name evidence="3" type="ORF">GCM10022291_23780</name>
</gene>
<evidence type="ECO:0000313" key="4">
    <source>
        <dbReference type="Proteomes" id="UP001501496"/>
    </source>
</evidence>
<protein>
    <submittedName>
        <fullName evidence="3">Glycoside hydrolase family 127 protein</fullName>
    </submittedName>
</protein>
<dbReference type="GO" id="GO:0016787">
    <property type="term" value="F:hydrolase activity"/>
    <property type="evidence" value="ECO:0007669"/>
    <property type="project" value="UniProtKB-KW"/>
</dbReference>
<evidence type="ECO:0000259" key="1">
    <source>
        <dbReference type="Pfam" id="PF07944"/>
    </source>
</evidence>
<proteinExistence type="predicted"/>
<dbReference type="Proteomes" id="UP001501496">
    <property type="component" value="Unassembled WGS sequence"/>
</dbReference>
<comment type="caution">
    <text evidence="3">The sequence shown here is derived from an EMBL/GenBank/DDBJ whole genome shotgun (WGS) entry which is preliminary data.</text>
</comment>
<evidence type="ECO:0000259" key="2">
    <source>
        <dbReference type="Pfam" id="PF20736"/>
    </source>
</evidence>
<dbReference type="InterPro" id="IPR008928">
    <property type="entry name" value="6-hairpin_glycosidase_sf"/>
</dbReference>
<dbReference type="PANTHER" id="PTHR43465">
    <property type="entry name" value="DUF1680 DOMAIN PROTEIN (AFU_ORTHOLOGUE AFUA_1G08910)"/>
    <property type="match status" value="1"/>
</dbReference>
<organism evidence="3 4">
    <name type="scientific">Postechiella marina</name>
    <dbReference type="NCBI Taxonomy" id="943941"/>
    <lineage>
        <taxon>Bacteria</taxon>
        <taxon>Pseudomonadati</taxon>
        <taxon>Bacteroidota</taxon>
        <taxon>Flavobacteriia</taxon>
        <taxon>Flavobacteriales</taxon>
        <taxon>Flavobacteriaceae</taxon>
        <taxon>Postechiella</taxon>
    </lineage>
</organism>
<dbReference type="PANTHER" id="PTHR43465:SF2">
    <property type="entry name" value="DUF1680 DOMAIN PROTEIN (AFU_ORTHOLOGUE AFUA_1G08910)"/>
    <property type="match status" value="1"/>
</dbReference>
<name>A0ABP8CBV9_9FLAO</name>
<keyword evidence="4" id="KW-1185">Reference proteome</keyword>